<accession>A0ABU0CV22</accession>
<dbReference type="EMBL" id="JAUSUQ010000012">
    <property type="protein sequence ID" value="MDQ0340267.1"/>
    <property type="molecule type" value="Genomic_DNA"/>
</dbReference>
<evidence type="ECO:0000313" key="2">
    <source>
        <dbReference type="Proteomes" id="UP001232445"/>
    </source>
</evidence>
<reference evidence="1 2" key="1">
    <citation type="submission" date="2023-07" db="EMBL/GenBank/DDBJ databases">
        <title>Genomic Encyclopedia of Type Strains, Phase IV (KMG-IV): sequencing the most valuable type-strain genomes for metagenomic binning, comparative biology and taxonomic classification.</title>
        <authorList>
            <person name="Goeker M."/>
        </authorList>
    </citation>
    <scope>NUCLEOTIDE SEQUENCE [LARGE SCALE GENOMIC DNA]</scope>
    <source>
        <strain evidence="1 2">DSM 17740</strain>
    </source>
</reference>
<comment type="caution">
    <text evidence="1">The sequence shown here is derived from an EMBL/GenBank/DDBJ whole genome shotgun (WGS) entry which is preliminary data.</text>
</comment>
<dbReference type="RefSeq" id="WP_307341588.1">
    <property type="nucleotide sequence ID" value="NZ_JAUSUQ010000012.1"/>
</dbReference>
<protein>
    <recommendedName>
        <fullName evidence="3">Phage head-tail adapter protein</fullName>
    </recommendedName>
</protein>
<evidence type="ECO:0008006" key="3">
    <source>
        <dbReference type="Google" id="ProtNLM"/>
    </source>
</evidence>
<keyword evidence="2" id="KW-1185">Reference proteome</keyword>
<dbReference type="Pfam" id="PF05521">
    <property type="entry name" value="Phage_HCP"/>
    <property type="match status" value="1"/>
</dbReference>
<proteinExistence type="predicted"/>
<dbReference type="InterPro" id="IPR008767">
    <property type="entry name" value="Phage_SPP1_head-tail_adaptor"/>
</dbReference>
<sequence>MTFDHELTLIDVVHSENDIGDPITYEEHTDVLCSVQSVTRSEHYAAAAHGLQPEIVFVVNQYDYNGQKYAEFENQRYQVIRAYKPRKAKGIGDFETVELVCKGWVNNATT</sequence>
<gene>
    <name evidence="1" type="ORF">J2S00_003072</name>
</gene>
<name>A0ABU0CV22_9BACI</name>
<dbReference type="Proteomes" id="UP001232445">
    <property type="component" value="Unassembled WGS sequence"/>
</dbReference>
<evidence type="ECO:0000313" key="1">
    <source>
        <dbReference type="EMBL" id="MDQ0340267.1"/>
    </source>
</evidence>
<organism evidence="1 2">
    <name type="scientific">Caldalkalibacillus uzonensis</name>
    <dbReference type="NCBI Taxonomy" id="353224"/>
    <lineage>
        <taxon>Bacteria</taxon>
        <taxon>Bacillati</taxon>
        <taxon>Bacillota</taxon>
        <taxon>Bacilli</taxon>
        <taxon>Bacillales</taxon>
        <taxon>Bacillaceae</taxon>
        <taxon>Caldalkalibacillus</taxon>
    </lineage>
</organism>